<accession>A0A1G9SQ97</accession>
<sequence>MPKHHAKNERTKHRYFAYLEEAKRMAPSSVDQVAAAISLFEASTGHKDFGAFHIEQARRFKRELENARHGKTGKPLAKATIHSRLMAVKAFFHWLAGEPGYKSKIRYADSEYFNPSANDSRIATAKRERPAPELGQIEYVLRQMPHETTLQKRDRALIAFAILTGARDDAIASLAIRDVDLAARKLFQDARTVRTKNRKTITSWFFPVGAEIEAIVAEWIEHLKAECLFGADDPLFPATKVGQNADQHFTALGLDRKAWSNADPIRRIFKKAFEAAGLPYFNPHSFRKTLARLGESICATPEDFKAWSQNLGHEQVLTTFTSYGSVSSYRQAEILAGLRQSPRAPVARADVPEAVLAWLDTVAIRDRR</sequence>
<dbReference type="GO" id="GO:0006310">
    <property type="term" value="P:DNA recombination"/>
    <property type="evidence" value="ECO:0007669"/>
    <property type="project" value="UniProtKB-KW"/>
</dbReference>
<dbReference type="InterPro" id="IPR011010">
    <property type="entry name" value="DNA_brk_join_enz"/>
</dbReference>
<dbReference type="InterPro" id="IPR002104">
    <property type="entry name" value="Integrase_catalytic"/>
</dbReference>
<evidence type="ECO:0000256" key="2">
    <source>
        <dbReference type="ARBA" id="ARBA00023172"/>
    </source>
</evidence>
<dbReference type="EMBL" id="FNHG01000010">
    <property type="protein sequence ID" value="SDM37517.1"/>
    <property type="molecule type" value="Genomic_DNA"/>
</dbReference>
<dbReference type="InterPro" id="IPR050090">
    <property type="entry name" value="Tyrosine_recombinase_XerCD"/>
</dbReference>
<proteinExistence type="predicted"/>
<dbReference type="PROSITE" id="PS51898">
    <property type="entry name" value="TYR_RECOMBINASE"/>
    <property type="match status" value="1"/>
</dbReference>
<evidence type="ECO:0000256" key="1">
    <source>
        <dbReference type="ARBA" id="ARBA00022908"/>
    </source>
</evidence>
<dbReference type="Pfam" id="PF00589">
    <property type="entry name" value="Phage_integrase"/>
    <property type="match status" value="1"/>
</dbReference>
<keyword evidence="2" id="KW-0233">DNA recombination</keyword>
<dbReference type="STRING" id="144026.SAMN04488568_11033"/>
<dbReference type="GO" id="GO:0003677">
    <property type="term" value="F:DNA binding"/>
    <property type="evidence" value="ECO:0007669"/>
    <property type="project" value="InterPro"/>
</dbReference>
<dbReference type="RefSeq" id="WP_091769945.1">
    <property type="nucleotide sequence ID" value="NZ_FNHG01000010.1"/>
</dbReference>
<reference evidence="4 5" key="1">
    <citation type="submission" date="2016-10" db="EMBL/GenBank/DDBJ databases">
        <authorList>
            <person name="de Groot N.N."/>
        </authorList>
    </citation>
    <scope>NUCLEOTIDE SEQUENCE [LARGE SCALE GENOMIC DNA]</scope>
    <source>
        <strain evidence="4 5">DSM 16077</strain>
    </source>
</reference>
<dbReference type="AlphaFoldDB" id="A0A1G9SQ97"/>
<dbReference type="GO" id="GO:0015074">
    <property type="term" value="P:DNA integration"/>
    <property type="evidence" value="ECO:0007669"/>
    <property type="project" value="UniProtKB-KW"/>
</dbReference>
<dbReference type="Proteomes" id="UP000199759">
    <property type="component" value="Unassembled WGS sequence"/>
</dbReference>
<dbReference type="PANTHER" id="PTHR30349">
    <property type="entry name" value="PHAGE INTEGRASE-RELATED"/>
    <property type="match status" value="1"/>
</dbReference>
<dbReference type="InterPro" id="IPR013762">
    <property type="entry name" value="Integrase-like_cat_sf"/>
</dbReference>
<protein>
    <submittedName>
        <fullName evidence="4">Site-specific recombinase XerD</fullName>
    </submittedName>
</protein>
<keyword evidence="5" id="KW-1185">Reference proteome</keyword>
<organism evidence="4 5">
    <name type="scientific">Maricaulis salignorans</name>
    <dbReference type="NCBI Taxonomy" id="144026"/>
    <lineage>
        <taxon>Bacteria</taxon>
        <taxon>Pseudomonadati</taxon>
        <taxon>Pseudomonadota</taxon>
        <taxon>Alphaproteobacteria</taxon>
        <taxon>Maricaulales</taxon>
        <taxon>Maricaulaceae</taxon>
        <taxon>Maricaulis</taxon>
    </lineage>
</organism>
<dbReference type="PANTHER" id="PTHR30349:SF64">
    <property type="entry name" value="PROPHAGE INTEGRASE INTD-RELATED"/>
    <property type="match status" value="1"/>
</dbReference>
<dbReference type="OrthoDB" id="7354488at2"/>
<dbReference type="CDD" id="cd00397">
    <property type="entry name" value="DNA_BRE_C"/>
    <property type="match status" value="1"/>
</dbReference>
<name>A0A1G9SQ97_9PROT</name>
<evidence type="ECO:0000313" key="5">
    <source>
        <dbReference type="Proteomes" id="UP000199759"/>
    </source>
</evidence>
<evidence type="ECO:0000313" key="4">
    <source>
        <dbReference type="EMBL" id="SDM37517.1"/>
    </source>
</evidence>
<keyword evidence="1" id="KW-0229">DNA integration</keyword>
<gene>
    <name evidence="4" type="ORF">SAMN04488568_11033</name>
</gene>
<dbReference type="SUPFAM" id="SSF56349">
    <property type="entry name" value="DNA breaking-rejoining enzymes"/>
    <property type="match status" value="1"/>
</dbReference>
<evidence type="ECO:0000259" key="3">
    <source>
        <dbReference type="PROSITE" id="PS51898"/>
    </source>
</evidence>
<dbReference type="Gene3D" id="1.10.443.10">
    <property type="entry name" value="Intergrase catalytic core"/>
    <property type="match status" value="1"/>
</dbReference>
<feature type="domain" description="Tyr recombinase" evidence="3">
    <location>
        <begin position="127"/>
        <end position="336"/>
    </location>
</feature>